<dbReference type="Proteomes" id="UP000242877">
    <property type="component" value="Unassembled WGS sequence"/>
</dbReference>
<accession>A0A168AH44</accession>
<evidence type="ECO:0000256" key="2">
    <source>
        <dbReference type="ARBA" id="ARBA00022448"/>
    </source>
</evidence>
<gene>
    <name evidence="8" type="ORF">AAP_02012</name>
</gene>
<keyword evidence="9" id="KW-1185">Reference proteome</keyword>
<evidence type="ECO:0000313" key="8">
    <source>
        <dbReference type="EMBL" id="KZZ93919.1"/>
    </source>
</evidence>
<evidence type="ECO:0000256" key="6">
    <source>
        <dbReference type="ARBA" id="ARBA00023136"/>
    </source>
</evidence>
<evidence type="ECO:0000256" key="4">
    <source>
        <dbReference type="ARBA" id="ARBA00022989"/>
    </source>
</evidence>
<sequence>MIPLIVRPVQKLGRFLVWLFPLNFITLHYAYYFFTVLLASVILWGSSTPPRSVHVPYTDALFLCVSAMTLSGLNTVNLSDLNTFQQVILFLLTILGSPVLVSAVVVLIRKTAFESRFKSIVSENKRIIIPSDAKEAEDVSGPKDGCRSGESTAYSSNLDLMLKSPKGLSTLSEGVQGLVGRNSAFYGLTAEDRRKLGGVEYRALSLLSVLVPLYCFSFQFLGAIGLGAWISNRQPEVARANSMKPWWVGIFNSISAFNNNGMSLLDDNVTVFQSSPYVLLTMGFLILAGHTCYPVFLRFIIWTWNKMLPNQQKWHDLRVTLQFLLDHPRRCYTHLFPAKHTWFLVGSLVFVNGIDWSMFEILNIGNKNIGHLSTPTKVLDGLFQAFAVRSGGFYVVPMADLRLSMLVLYVLMMYLSVYPVVITMRNSNVSVRYVNLPVVSPSSSAGSGRGGGRGDGNFKRIVLFADLESTSSMQRY</sequence>
<dbReference type="EMBL" id="AZGZ01000007">
    <property type="protein sequence ID" value="KZZ93919.1"/>
    <property type="molecule type" value="Genomic_DNA"/>
</dbReference>
<feature type="transmembrane region" description="Helical" evidence="7">
    <location>
        <begin position="403"/>
        <end position="422"/>
    </location>
</feature>
<organism evidence="8 9">
    <name type="scientific">Ascosphaera apis ARSEF 7405</name>
    <dbReference type="NCBI Taxonomy" id="392613"/>
    <lineage>
        <taxon>Eukaryota</taxon>
        <taxon>Fungi</taxon>
        <taxon>Dikarya</taxon>
        <taxon>Ascomycota</taxon>
        <taxon>Pezizomycotina</taxon>
        <taxon>Eurotiomycetes</taxon>
        <taxon>Eurotiomycetidae</taxon>
        <taxon>Onygenales</taxon>
        <taxon>Ascosphaeraceae</taxon>
        <taxon>Ascosphaera</taxon>
    </lineage>
</organism>
<evidence type="ECO:0000256" key="5">
    <source>
        <dbReference type="ARBA" id="ARBA00023065"/>
    </source>
</evidence>
<keyword evidence="6 7" id="KW-0472">Membrane</keyword>
<comment type="subcellular location">
    <subcellularLocation>
        <location evidence="1">Membrane</location>
        <topology evidence="1">Multi-pass membrane protein</topology>
    </subcellularLocation>
</comment>
<dbReference type="GO" id="GO:0005886">
    <property type="term" value="C:plasma membrane"/>
    <property type="evidence" value="ECO:0007669"/>
    <property type="project" value="TreeGrafter"/>
</dbReference>
<evidence type="ECO:0000256" key="3">
    <source>
        <dbReference type="ARBA" id="ARBA00022692"/>
    </source>
</evidence>
<reference evidence="8 9" key="1">
    <citation type="journal article" date="2016" name="Genome Biol. Evol.">
        <title>Divergent and convergent evolution of fungal pathogenicity.</title>
        <authorList>
            <person name="Shang Y."/>
            <person name="Xiao G."/>
            <person name="Zheng P."/>
            <person name="Cen K."/>
            <person name="Zhan S."/>
            <person name="Wang C."/>
        </authorList>
    </citation>
    <scope>NUCLEOTIDE SEQUENCE [LARGE SCALE GENOMIC DNA]</scope>
    <source>
        <strain evidence="8 9">ARSEF 7405</strain>
    </source>
</reference>
<keyword evidence="5" id="KW-0406">Ion transport</keyword>
<keyword evidence="2" id="KW-0813">Transport</keyword>
<dbReference type="PANTHER" id="PTHR31064">
    <property type="entry name" value="POTASSIUM TRANSPORT PROTEIN DDB_G0292412-RELATED"/>
    <property type="match status" value="1"/>
</dbReference>
<evidence type="ECO:0000313" key="9">
    <source>
        <dbReference type="Proteomes" id="UP000242877"/>
    </source>
</evidence>
<dbReference type="GO" id="GO:0140107">
    <property type="term" value="F:high-affinity potassium ion transmembrane transporter activity"/>
    <property type="evidence" value="ECO:0007669"/>
    <property type="project" value="TreeGrafter"/>
</dbReference>
<dbReference type="PANTHER" id="PTHR31064:SF37">
    <property type="entry name" value="TRANSPORTER, PUTATIVE (EUROFUNG)-RELATED"/>
    <property type="match status" value="1"/>
</dbReference>
<dbReference type="VEuPathDB" id="FungiDB:AAP_02012"/>
<feature type="transmembrane region" description="Helical" evidence="7">
    <location>
        <begin position="88"/>
        <end position="108"/>
    </location>
</feature>
<name>A0A168AH44_9EURO</name>
<dbReference type="InterPro" id="IPR003445">
    <property type="entry name" value="Cat_transpt"/>
</dbReference>
<feature type="transmembrane region" description="Helical" evidence="7">
    <location>
        <begin position="203"/>
        <end position="226"/>
    </location>
</feature>
<feature type="transmembrane region" description="Helical" evidence="7">
    <location>
        <begin position="20"/>
        <end position="45"/>
    </location>
</feature>
<protein>
    <submittedName>
        <fullName evidence="8">Cation transporter</fullName>
    </submittedName>
</protein>
<dbReference type="InterPro" id="IPR051143">
    <property type="entry name" value="TrkH_K-transport"/>
</dbReference>
<dbReference type="AlphaFoldDB" id="A0A168AH44"/>
<dbReference type="GO" id="GO:0030007">
    <property type="term" value="P:intracellular potassium ion homeostasis"/>
    <property type="evidence" value="ECO:0007669"/>
    <property type="project" value="TreeGrafter"/>
</dbReference>
<keyword evidence="3 7" id="KW-0812">Transmembrane</keyword>
<proteinExistence type="predicted"/>
<feature type="transmembrane region" description="Helical" evidence="7">
    <location>
        <begin position="277"/>
        <end position="301"/>
    </location>
</feature>
<evidence type="ECO:0000256" key="7">
    <source>
        <dbReference type="SAM" id="Phobius"/>
    </source>
</evidence>
<dbReference type="GO" id="GO:1990573">
    <property type="term" value="P:potassium ion import across plasma membrane"/>
    <property type="evidence" value="ECO:0007669"/>
    <property type="project" value="TreeGrafter"/>
</dbReference>
<keyword evidence="4 7" id="KW-1133">Transmembrane helix</keyword>
<dbReference type="Pfam" id="PF02386">
    <property type="entry name" value="TrkH"/>
    <property type="match status" value="1"/>
</dbReference>
<dbReference type="OrthoDB" id="9999863at2759"/>
<comment type="caution">
    <text evidence="8">The sequence shown here is derived from an EMBL/GenBank/DDBJ whole genome shotgun (WGS) entry which is preliminary data.</text>
</comment>
<evidence type="ECO:0000256" key="1">
    <source>
        <dbReference type="ARBA" id="ARBA00004141"/>
    </source>
</evidence>